<sequence length="85" mass="9382">MAATTFAALLYQENELLCLPDFIEDLILTRGLHWYHYGGSTPCLRGNSKIGEPAVLFSHLFSFSSSSSSSPVNSVGQVYLDYGWC</sequence>
<name>A0A1X7T3X4_AMPQE</name>
<dbReference type="InParanoid" id="A0A1X7T3X4"/>
<proteinExistence type="predicted"/>
<dbReference type="EnsemblMetazoa" id="Aqu2.1.09192_001">
    <property type="protein sequence ID" value="Aqu2.1.09192_001"/>
    <property type="gene ID" value="Aqu2.1.09192"/>
</dbReference>
<protein>
    <submittedName>
        <fullName evidence="1">Uncharacterized protein</fullName>
    </submittedName>
</protein>
<dbReference type="AlphaFoldDB" id="A0A1X7T3X4"/>
<accession>A0A1X7T3X4</accession>
<organism evidence="1">
    <name type="scientific">Amphimedon queenslandica</name>
    <name type="common">Sponge</name>
    <dbReference type="NCBI Taxonomy" id="400682"/>
    <lineage>
        <taxon>Eukaryota</taxon>
        <taxon>Metazoa</taxon>
        <taxon>Porifera</taxon>
        <taxon>Demospongiae</taxon>
        <taxon>Heteroscleromorpha</taxon>
        <taxon>Haplosclerida</taxon>
        <taxon>Niphatidae</taxon>
        <taxon>Amphimedon</taxon>
    </lineage>
</organism>
<evidence type="ECO:0000313" key="1">
    <source>
        <dbReference type="EnsemblMetazoa" id="Aqu2.1.09192_001"/>
    </source>
</evidence>
<reference evidence="1" key="1">
    <citation type="submission" date="2017-05" db="UniProtKB">
        <authorList>
            <consortium name="EnsemblMetazoa"/>
        </authorList>
    </citation>
    <scope>IDENTIFICATION</scope>
</reference>